<evidence type="ECO:0000313" key="2">
    <source>
        <dbReference type="EMBL" id="MBS2550183.1"/>
    </source>
</evidence>
<dbReference type="RefSeq" id="WP_212012480.1">
    <property type="nucleotide sequence ID" value="NZ_JAAFYZ010000094.1"/>
</dbReference>
<proteinExistence type="predicted"/>
<dbReference type="Gene3D" id="3.30.70.1230">
    <property type="entry name" value="Nucleotide cyclase"/>
    <property type="match status" value="1"/>
</dbReference>
<dbReference type="Proteomes" id="UP000730482">
    <property type="component" value="Unassembled WGS sequence"/>
</dbReference>
<reference evidence="2 3" key="1">
    <citation type="submission" date="2020-02" db="EMBL/GenBank/DDBJ databases">
        <title>Acidophilic actinobacteria isolated from forest soil.</title>
        <authorList>
            <person name="Golinska P."/>
        </authorList>
    </citation>
    <scope>NUCLEOTIDE SEQUENCE [LARGE SCALE GENOMIC DNA]</scope>
    <source>
        <strain evidence="2 3">NL8</strain>
    </source>
</reference>
<feature type="region of interest" description="Disordered" evidence="1">
    <location>
        <begin position="206"/>
        <end position="261"/>
    </location>
</feature>
<organism evidence="2 3">
    <name type="scientific">Catenulispora pinistramenti</name>
    <dbReference type="NCBI Taxonomy" id="2705254"/>
    <lineage>
        <taxon>Bacteria</taxon>
        <taxon>Bacillati</taxon>
        <taxon>Actinomycetota</taxon>
        <taxon>Actinomycetes</taxon>
        <taxon>Catenulisporales</taxon>
        <taxon>Catenulisporaceae</taxon>
        <taxon>Catenulispora</taxon>
    </lineage>
</organism>
<gene>
    <name evidence="2" type="ORF">KGQ19_25270</name>
</gene>
<evidence type="ECO:0000313" key="3">
    <source>
        <dbReference type="Proteomes" id="UP000730482"/>
    </source>
</evidence>
<evidence type="ECO:0000256" key="1">
    <source>
        <dbReference type="SAM" id="MobiDB-lite"/>
    </source>
</evidence>
<evidence type="ECO:0008006" key="4">
    <source>
        <dbReference type="Google" id="ProtNLM"/>
    </source>
</evidence>
<keyword evidence="3" id="KW-1185">Reference proteome</keyword>
<sequence length="261" mass="27474">MESRYEYRVLLACDIAASAGRGEAALQEIRGVLEAACRGAFQAAGLDWNRCLRQDTGDGFQVVALPGIRKQLLLNAVLPELAALVRAHNRTAADGVRLRLRVALHAGEVRLAPDGGVSGAPFEVLARLLNAAPVREALRDAPEGVPVAAILSQHFGEEAVGHGDDGPDADAFVPVEVREKKYVGHAWVHYPGCPIAPRAAAGLREPVREPGLEPGPPAESQSTEMEPPPAASAVQKNRAGGHGQIYAVQSGTLHINGQGGR</sequence>
<comment type="caution">
    <text evidence="2">The sequence shown here is derived from an EMBL/GenBank/DDBJ whole genome shotgun (WGS) entry which is preliminary data.</text>
</comment>
<protein>
    <recommendedName>
        <fullName evidence="4">Guanylate cyclase domain-containing protein</fullName>
    </recommendedName>
</protein>
<name>A0ABS5KVV7_9ACTN</name>
<accession>A0ABS5KVV7</accession>
<dbReference type="EMBL" id="JAAFYZ010000094">
    <property type="protein sequence ID" value="MBS2550183.1"/>
    <property type="molecule type" value="Genomic_DNA"/>
</dbReference>
<dbReference type="InterPro" id="IPR029787">
    <property type="entry name" value="Nucleotide_cyclase"/>
</dbReference>